<keyword evidence="1" id="KW-0732">Signal</keyword>
<evidence type="ECO:0000256" key="1">
    <source>
        <dbReference type="SAM" id="SignalP"/>
    </source>
</evidence>
<feature type="domain" description="Thioredoxin-like fold" evidence="2">
    <location>
        <begin position="42"/>
        <end position="188"/>
    </location>
</feature>
<proteinExistence type="predicted"/>
<dbReference type="Gene3D" id="3.40.30.10">
    <property type="entry name" value="Glutaredoxin"/>
    <property type="match status" value="1"/>
</dbReference>
<dbReference type="InterPro" id="IPR012336">
    <property type="entry name" value="Thioredoxin-like_fold"/>
</dbReference>
<dbReference type="SUPFAM" id="SSF52833">
    <property type="entry name" value="Thioredoxin-like"/>
    <property type="match status" value="1"/>
</dbReference>
<dbReference type="InterPro" id="IPR036249">
    <property type="entry name" value="Thioredoxin-like_sf"/>
</dbReference>
<keyword evidence="4" id="KW-1185">Reference proteome</keyword>
<evidence type="ECO:0000259" key="2">
    <source>
        <dbReference type="Pfam" id="PF13462"/>
    </source>
</evidence>
<dbReference type="Proteomes" id="UP000738431">
    <property type="component" value="Chromosome"/>
</dbReference>
<reference evidence="3 4" key="1">
    <citation type="submission" date="2023-12" db="EMBL/GenBank/DDBJ databases">
        <title>Description of an unclassified Opitutus bacterium of Verrucomicrobiota.</title>
        <authorList>
            <person name="Zhang D.-F."/>
        </authorList>
    </citation>
    <scope>NUCLEOTIDE SEQUENCE [LARGE SCALE GENOMIC DNA]</scope>
    <source>
        <strain evidence="3 4">WL0086</strain>
    </source>
</reference>
<sequence>MNRSRVIPRLLAACILAATTAALSVTTAAAEPLAVLPDDLPSLGQADAPISVIAVRSFRCGHCHDFQSEAFPLMQEAYIDTGRVHWRSLDADDRNPRLTIFEVARAAHAAGVYWEINDFLFSYAARSPSAIFGAVEQGDLPGRGPMLAALHDGSARRAAQADLKAARKLGITALPTFLIRHTTADGTRQEVRLTDPRQLRPTLDRLLAAESAAASPTH</sequence>
<protein>
    <submittedName>
        <fullName evidence="3">Thioredoxin domain-containing protein</fullName>
    </submittedName>
</protein>
<dbReference type="RefSeq" id="WP_221030740.1">
    <property type="nucleotide sequence ID" value="NZ_CP139781.1"/>
</dbReference>
<feature type="signal peptide" evidence="1">
    <location>
        <begin position="1"/>
        <end position="30"/>
    </location>
</feature>
<gene>
    <name evidence="3" type="ORF">K1X11_018995</name>
</gene>
<evidence type="ECO:0000313" key="3">
    <source>
        <dbReference type="EMBL" id="WRQ86905.1"/>
    </source>
</evidence>
<dbReference type="EMBL" id="CP139781">
    <property type="protein sequence ID" value="WRQ86905.1"/>
    <property type="molecule type" value="Genomic_DNA"/>
</dbReference>
<organism evidence="3 4">
    <name type="scientific">Actomonas aquatica</name>
    <dbReference type="NCBI Taxonomy" id="2866162"/>
    <lineage>
        <taxon>Bacteria</taxon>
        <taxon>Pseudomonadati</taxon>
        <taxon>Verrucomicrobiota</taxon>
        <taxon>Opitutia</taxon>
        <taxon>Opitutales</taxon>
        <taxon>Opitutaceae</taxon>
        <taxon>Actomonas</taxon>
    </lineage>
</organism>
<feature type="chain" id="PRO_5045467109" evidence="1">
    <location>
        <begin position="31"/>
        <end position="218"/>
    </location>
</feature>
<dbReference type="Pfam" id="PF13462">
    <property type="entry name" value="Thioredoxin_4"/>
    <property type="match status" value="1"/>
</dbReference>
<evidence type="ECO:0000313" key="4">
    <source>
        <dbReference type="Proteomes" id="UP000738431"/>
    </source>
</evidence>
<name>A0ABZ1C5H2_9BACT</name>
<accession>A0ABZ1C5H2</accession>
<dbReference type="CDD" id="cd02972">
    <property type="entry name" value="DsbA_family"/>
    <property type="match status" value="1"/>
</dbReference>